<feature type="region of interest" description="Disordered" evidence="1">
    <location>
        <begin position="1"/>
        <end position="80"/>
    </location>
</feature>
<feature type="compositionally biased region" description="Low complexity" evidence="1">
    <location>
        <begin position="45"/>
        <end position="57"/>
    </location>
</feature>
<evidence type="ECO:0000313" key="2">
    <source>
        <dbReference type="EMBL" id="KIY95634.1"/>
    </source>
</evidence>
<feature type="compositionally biased region" description="Gly residues" evidence="1">
    <location>
        <begin position="34"/>
        <end position="44"/>
    </location>
</feature>
<keyword evidence="3" id="KW-1185">Reference proteome</keyword>
<sequence length="349" mass="35041">MLMLVQRRQCGAGKGKGAGQPQQQQAAARPGSGKAAGGSGGSGPGAAVRPGGAATGPVGAGAGHGSGDEEGDDEDDEDEAVRCVTSDGVVHRDLSDAEAHCAGRASVWVARTLPPPAAGAAGRRTGGLVAAAARARSKAARRELSEVVFHTMRERLGWLDPPLSLLLRYLLLVAASYAESQPGSSLGAEQASARAAPAAAWIPISRGLVEEGGPAAGPVLHGYVHTLESSSPMASHQAICTSLAAANELASALLARVKGGGAGAPLGELARDAAPLQSEATGLSFPEGHVLDLMQGARVPRAAAWDALKRARGDTGAALGGELMRLRLDAGLLGPLVEEYAAYRCGAAC</sequence>
<dbReference type="OrthoDB" id="2415936at2759"/>
<dbReference type="RefSeq" id="XP_013894654.1">
    <property type="nucleotide sequence ID" value="XM_014039200.1"/>
</dbReference>
<evidence type="ECO:0000256" key="1">
    <source>
        <dbReference type="SAM" id="MobiDB-lite"/>
    </source>
</evidence>
<evidence type="ECO:0000313" key="3">
    <source>
        <dbReference type="Proteomes" id="UP000054498"/>
    </source>
</evidence>
<dbReference type="GeneID" id="25729680"/>
<dbReference type="EMBL" id="KK103408">
    <property type="protein sequence ID" value="KIY95634.1"/>
    <property type="molecule type" value="Genomic_DNA"/>
</dbReference>
<gene>
    <name evidence="2" type="ORF">MNEG_12329</name>
</gene>
<dbReference type="Proteomes" id="UP000054498">
    <property type="component" value="Unassembled WGS sequence"/>
</dbReference>
<feature type="compositionally biased region" description="Low complexity" evidence="1">
    <location>
        <begin position="1"/>
        <end position="11"/>
    </location>
</feature>
<reference evidence="2 3" key="1">
    <citation type="journal article" date="2013" name="BMC Genomics">
        <title>Reconstruction of the lipid metabolism for the microalga Monoraphidium neglectum from its genome sequence reveals characteristics suitable for biofuel production.</title>
        <authorList>
            <person name="Bogen C."/>
            <person name="Al-Dilaimi A."/>
            <person name="Albersmeier A."/>
            <person name="Wichmann J."/>
            <person name="Grundmann M."/>
            <person name="Rupp O."/>
            <person name="Lauersen K.J."/>
            <person name="Blifernez-Klassen O."/>
            <person name="Kalinowski J."/>
            <person name="Goesmann A."/>
            <person name="Mussgnug J.H."/>
            <person name="Kruse O."/>
        </authorList>
    </citation>
    <scope>NUCLEOTIDE SEQUENCE [LARGE SCALE GENOMIC DNA]</scope>
    <source>
        <strain evidence="2 3">SAG 48.87</strain>
    </source>
</reference>
<dbReference type="AlphaFoldDB" id="A0A0D2LVW5"/>
<name>A0A0D2LVW5_9CHLO</name>
<protein>
    <submittedName>
        <fullName evidence="2">Uncharacterized protein</fullName>
    </submittedName>
</protein>
<dbReference type="STRING" id="145388.A0A0D2LVW5"/>
<feature type="compositionally biased region" description="Acidic residues" evidence="1">
    <location>
        <begin position="68"/>
        <end position="79"/>
    </location>
</feature>
<dbReference type="KEGG" id="mng:MNEG_12329"/>
<organism evidence="2 3">
    <name type="scientific">Monoraphidium neglectum</name>
    <dbReference type="NCBI Taxonomy" id="145388"/>
    <lineage>
        <taxon>Eukaryota</taxon>
        <taxon>Viridiplantae</taxon>
        <taxon>Chlorophyta</taxon>
        <taxon>core chlorophytes</taxon>
        <taxon>Chlorophyceae</taxon>
        <taxon>CS clade</taxon>
        <taxon>Sphaeropleales</taxon>
        <taxon>Selenastraceae</taxon>
        <taxon>Monoraphidium</taxon>
    </lineage>
</organism>
<feature type="compositionally biased region" description="Low complexity" evidence="1">
    <location>
        <begin position="19"/>
        <end position="33"/>
    </location>
</feature>
<accession>A0A0D2LVW5</accession>
<proteinExistence type="predicted"/>